<evidence type="ECO:0000256" key="5">
    <source>
        <dbReference type="ARBA" id="ARBA00023242"/>
    </source>
</evidence>
<dbReference type="GO" id="GO:0005634">
    <property type="term" value="C:nucleus"/>
    <property type="evidence" value="ECO:0007669"/>
    <property type="project" value="UniProtKB-SubCell"/>
</dbReference>
<dbReference type="HAMAP" id="MF_03056">
    <property type="entry name" value="TRM82"/>
    <property type="match status" value="1"/>
</dbReference>
<dbReference type="AlphaFoldDB" id="A0AAE1M4Y1"/>
<dbReference type="GO" id="GO:0005829">
    <property type="term" value="C:cytosol"/>
    <property type="evidence" value="ECO:0007669"/>
    <property type="project" value="TreeGrafter"/>
</dbReference>
<evidence type="ECO:0000256" key="2">
    <source>
        <dbReference type="ARBA" id="ARBA00022574"/>
    </source>
</evidence>
<dbReference type="InterPro" id="IPR011047">
    <property type="entry name" value="Quinoprotein_ADH-like_sf"/>
</dbReference>
<organism evidence="8 9">
    <name type="scientific">Trichoderma aggressivum f. europaeum</name>
    <dbReference type="NCBI Taxonomy" id="173218"/>
    <lineage>
        <taxon>Eukaryota</taxon>
        <taxon>Fungi</taxon>
        <taxon>Dikarya</taxon>
        <taxon>Ascomycota</taxon>
        <taxon>Pezizomycotina</taxon>
        <taxon>Sordariomycetes</taxon>
        <taxon>Hypocreomycetidae</taxon>
        <taxon>Hypocreales</taxon>
        <taxon>Hypocreaceae</taxon>
        <taxon>Trichoderma</taxon>
    </lineage>
</organism>
<feature type="region of interest" description="Disordered" evidence="7">
    <location>
        <begin position="519"/>
        <end position="551"/>
    </location>
</feature>
<evidence type="ECO:0000313" key="9">
    <source>
        <dbReference type="Proteomes" id="UP001273209"/>
    </source>
</evidence>
<protein>
    <recommendedName>
        <fullName evidence="10">Transfer RNA methyltransferase 82</fullName>
    </recommendedName>
</protein>
<sequence length="551" mass="59226">MKTPYNKVHVHGQVLFAARGGAIHTFNLTDGSHISSWKHPDADKVAQSIKAINEAKAEAALTIEADNLVTESDGPPAKRQKLDGDSGGASVNAEDSAPTTAQDEKPQVGHFDGRGKKGKGKAAKDFDNGKTRFARVPDRPVITHLTSTPDGSHVVAITGHDKIIWVFEHDGHGQLKQLSQRTMPKRPSAVAIGPDSQIISADKFGDVYAIPLIIPADGSKSLASQSSLPLPSKKSFKPTATTLTVHSKGNRLALLNQIKQAELANESKDGNGGPGFELNLLLGHVSMLTALALGEQQGRRYIITADRDEHIRLSRYIPQAHIIENFCFGHKEFISDMVIPTAKPEILISGGGDEDIFVWNWLAGKQLFKTSILSLAQEIAPETATIAVSGLYTLPYPSEDGPMTYILAICEDIKAIFSWKLNENNELHCPGIIQLPGKPLSLTISPSDDAAPTVIAAIEPDAETKAQSLHAFRLTMTNGRLAVDVESCFKDKEVEANEPEISQEDVRGLLYTVESLRKVVTGGPDEEGGSETPQGNVDSDVAVDDAGDGEE</sequence>
<dbReference type="GeneID" id="87917222"/>
<evidence type="ECO:0000313" key="8">
    <source>
        <dbReference type="EMBL" id="KAK4078735.1"/>
    </source>
</evidence>
<dbReference type="SUPFAM" id="SSF50998">
    <property type="entry name" value="Quinoprotein alcohol dehydrogenase-like"/>
    <property type="match status" value="1"/>
</dbReference>
<keyword evidence="4 6" id="KW-0677">Repeat</keyword>
<dbReference type="PANTHER" id="PTHR16288">
    <property type="entry name" value="WD40 REPEAT PROTEIN 4"/>
    <property type="match status" value="1"/>
</dbReference>
<feature type="compositionally biased region" description="Acidic residues" evidence="7">
    <location>
        <begin position="541"/>
        <end position="551"/>
    </location>
</feature>
<keyword evidence="5 6" id="KW-0539">Nucleus</keyword>
<comment type="subcellular location">
    <subcellularLocation>
        <location evidence="1 6">Nucleus</location>
    </subcellularLocation>
</comment>
<comment type="function">
    <text evidence="6">Required for the formation of N(7)-methylguanine at position 46 (m7G46) in tRNA. In the complex, it is required to stabilize and induce conformational changes of the catalytic subunit.</text>
</comment>
<proteinExistence type="inferred from homology"/>
<dbReference type="GO" id="GO:0043527">
    <property type="term" value="C:tRNA methyltransferase complex"/>
    <property type="evidence" value="ECO:0007669"/>
    <property type="project" value="TreeGrafter"/>
</dbReference>
<keyword evidence="3 6" id="KW-0819">tRNA processing</keyword>
<keyword evidence="2 6" id="KW-0853">WD repeat</keyword>
<evidence type="ECO:0000256" key="4">
    <source>
        <dbReference type="ARBA" id="ARBA00022737"/>
    </source>
</evidence>
<feature type="compositionally biased region" description="Basic and acidic residues" evidence="7">
    <location>
        <begin position="102"/>
        <end position="115"/>
    </location>
</feature>
<dbReference type="Gene3D" id="2.130.10.10">
    <property type="entry name" value="YVTN repeat-like/Quinoprotein amine dehydrogenase"/>
    <property type="match status" value="1"/>
</dbReference>
<evidence type="ECO:0000256" key="3">
    <source>
        <dbReference type="ARBA" id="ARBA00022694"/>
    </source>
</evidence>
<evidence type="ECO:0000256" key="7">
    <source>
        <dbReference type="SAM" id="MobiDB-lite"/>
    </source>
</evidence>
<gene>
    <name evidence="8" type="ORF">Triagg1_3066</name>
</gene>
<evidence type="ECO:0000256" key="6">
    <source>
        <dbReference type="HAMAP-Rule" id="MF_03056"/>
    </source>
</evidence>
<dbReference type="Proteomes" id="UP001273209">
    <property type="component" value="Unassembled WGS sequence"/>
</dbReference>
<reference evidence="8" key="1">
    <citation type="submission" date="2023-11" db="EMBL/GenBank/DDBJ databases">
        <title>The genome sequences of three competitors of mushroom-forming fungi.</title>
        <authorList>
            <person name="Beijen E."/>
            <person name="Ohm R.A."/>
        </authorList>
    </citation>
    <scope>NUCLEOTIDE SEQUENCE</scope>
    <source>
        <strain evidence="8">CBS 100526</strain>
    </source>
</reference>
<comment type="similarity">
    <text evidence="6">Belongs to the WD repeat TRM82 family.</text>
</comment>
<dbReference type="RefSeq" id="XP_062758133.1">
    <property type="nucleotide sequence ID" value="XM_062897317.1"/>
</dbReference>
<dbReference type="InterPro" id="IPR015943">
    <property type="entry name" value="WD40/YVTN_repeat-like_dom_sf"/>
</dbReference>
<comment type="pathway">
    <text evidence="6">tRNA modification; N(7)-methylguanine-tRNA biosynthesis.</text>
</comment>
<feature type="region of interest" description="Disordered" evidence="7">
    <location>
        <begin position="67"/>
        <end position="130"/>
    </location>
</feature>
<dbReference type="PANTHER" id="PTHR16288:SF0">
    <property type="entry name" value="TRNA (GUANINE-N(7)-)-METHYLTRANSFERASE NON-CATALYTIC SUBUNIT WDR4"/>
    <property type="match status" value="1"/>
</dbReference>
<name>A0AAE1M4Y1_9HYPO</name>
<dbReference type="InterPro" id="IPR028884">
    <property type="entry name" value="Trm82"/>
</dbReference>
<evidence type="ECO:0000256" key="1">
    <source>
        <dbReference type="ARBA" id="ARBA00004123"/>
    </source>
</evidence>
<accession>A0AAE1M4Y1</accession>
<dbReference type="EMBL" id="JAWRVG010000008">
    <property type="protein sequence ID" value="KAK4078735.1"/>
    <property type="molecule type" value="Genomic_DNA"/>
</dbReference>
<keyword evidence="9" id="KW-1185">Reference proteome</keyword>
<dbReference type="GO" id="GO:0106004">
    <property type="term" value="P:tRNA (guanine-N7)-methylation"/>
    <property type="evidence" value="ECO:0007669"/>
    <property type="project" value="UniProtKB-UniRule"/>
</dbReference>
<comment type="caution">
    <text evidence="8">The sequence shown here is derived from an EMBL/GenBank/DDBJ whole genome shotgun (WGS) entry which is preliminary data.</text>
</comment>
<evidence type="ECO:0008006" key="10">
    <source>
        <dbReference type="Google" id="ProtNLM"/>
    </source>
</evidence>